<protein>
    <submittedName>
        <fullName evidence="7">Bacterial regulatory s, tetR family protein</fullName>
    </submittedName>
</protein>
<evidence type="ECO:0000313" key="7">
    <source>
        <dbReference type="EMBL" id="OOK69086.1"/>
    </source>
</evidence>
<keyword evidence="2 4" id="KW-0238">DNA-binding</keyword>
<dbReference type="InterPro" id="IPR050109">
    <property type="entry name" value="HTH-type_TetR-like_transc_reg"/>
</dbReference>
<evidence type="ECO:0000256" key="2">
    <source>
        <dbReference type="ARBA" id="ARBA00023125"/>
    </source>
</evidence>
<organism evidence="7 8">
    <name type="scientific">Mycobacterium kansasii</name>
    <dbReference type="NCBI Taxonomy" id="1768"/>
    <lineage>
        <taxon>Bacteria</taxon>
        <taxon>Bacillati</taxon>
        <taxon>Actinomycetota</taxon>
        <taxon>Actinomycetes</taxon>
        <taxon>Mycobacteriales</taxon>
        <taxon>Mycobacteriaceae</taxon>
        <taxon>Mycobacterium</taxon>
    </lineage>
</organism>
<dbReference type="Pfam" id="PF00440">
    <property type="entry name" value="TetR_N"/>
    <property type="match status" value="1"/>
</dbReference>
<dbReference type="Gene3D" id="1.10.357.10">
    <property type="entry name" value="Tetracycline Repressor, domain 2"/>
    <property type="match status" value="1"/>
</dbReference>
<evidence type="ECO:0000313" key="8">
    <source>
        <dbReference type="Proteomes" id="UP000189229"/>
    </source>
</evidence>
<dbReference type="Proteomes" id="UP000189229">
    <property type="component" value="Unassembled WGS sequence"/>
</dbReference>
<dbReference type="EMBL" id="MVBM01000007">
    <property type="protein sequence ID" value="OOK69086.1"/>
    <property type="molecule type" value="Genomic_DNA"/>
</dbReference>
<keyword evidence="5" id="KW-0812">Transmembrane</keyword>
<dbReference type="InterPro" id="IPR036271">
    <property type="entry name" value="Tet_transcr_reg_TetR-rel_C_sf"/>
</dbReference>
<dbReference type="PRINTS" id="PR00455">
    <property type="entry name" value="HTHTETR"/>
</dbReference>
<accession>A0A1V3WRH1</accession>
<dbReference type="Pfam" id="PF17920">
    <property type="entry name" value="TetR_C_16"/>
    <property type="match status" value="1"/>
</dbReference>
<evidence type="ECO:0000256" key="4">
    <source>
        <dbReference type="PROSITE-ProRule" id="PRU00335"/>
    </source>
</evidence>
<keyword evidence="3" id="KW-0804">Transcription</keyword>
<dbReference type="SUPFAM" id="SSF46689">
    <property type="entry name" value="Homeodomain-like"/>
    <property type="match status" value="1"/>
</dbReference>
<dbReference type="PROSITE" id="PS50977">
    <property type="entry name" value="HTH_TETR_2"/>
    <property type="match status" value="1"/>
</dbReference>
<evidence type="ECO:0000256" key="3">
    <source>
        <dbReference type="ARBA" id="ARBA00023163"/>
    </source>
</evidence>
<dbReference type="InterPro" id="IPR001647">
    <property type="entry name" value="HTH_TetR"/>
</dbReference>
<dbReference type="GO" id="GO:0000976">
    <property type="term" value="F:transcription cis-regulatory region binding"/>
    <property type="evidence" value="ECO:0007669"/>
    <property type="project" value="TreeGrafter"/>
</dbReference>
<comment type="caution">
    <text evidence="7">The sequence shown here is derived from an EMBL/GenBank/DDBJ whole genome shotgun (WGS) entry which is preliminary data.</text>
</comment>
<keyword evidence="5" id="KW-0472">Membrane</keyword>
<feature type="domain" description="HTH tetR-type" evidence="6">
    <location>
        <begin position="14"/>
        <end position="74"/>
    </location>
</feature>
<proteinExistence type="predicted"/>
<dbReference type="PANTHER" id="PTHR30055:SF234">
    <property type="entry name" value="HTH-TYPE TRANSCRIPTIONAL REGULATOR BETI"/>
    <property type="match status" value="1"/>
</dbReference>
<keyword evidence="5" id="KW-1133">Transmembrane helix</keyword>
<dbReference type="GO" id="GO:0003700">
    <property type="term" value="F:DNA-binding transcription factor activity"/>
    <property type="evidence" value="ECO:0007669"/>
    <property type="project" value="TreeGrafter"/>
</dbReference>
<gene>
    <name evidence="7" type="ORF">BZL30_6845</name>
</gene>
<dbReference type="SUPFAM" id="SSF48498">
    <property type="entry name" value="Tetracyclin repressor-like, C-terminal domain"/>
    <property type="match status" value="1"/>
</dbReference>
<evidence type="ECO:0000256" key="1">
    <source>
        <dbReference type="ARBA" id="ARBA00023015"/>
    </source>
</evidence>
<feature type="transmembrane region" description="Helical" evidence="5">
    <location>
        <begin position="270"/>
        <end position="294"/>
    </location>
</feature>
<keyword evidence="1" id="KW-0805">Transcription regulation</keyword>
<feature type="DNA-binding region" description="H-T-H motif" evidence="4">
    <location>
        <begin position="37"/>
        <end position="56"/>
    </location>
</feature>
<reference evidence="7 8" key="1">
    <citation type="submission" date="2017-02" db="EMBL/GenBank/DDBJ databases">
        <title>Complete genome sequences of Mycobacterium kansasii strains isolated from rhesus macaques.</title>
        <authorList>
            <person name="Panda A."/>
            <person name="Nagaraj S."/>
            <person name="Zhao X."/>
            <person name="Tettelin H."/>
            <person name="Detolla L.J."/>
        </authorList>
    </citation>
    <scope>NUCLEOTIDE SEQUENCE [LARGE SCALE GENOMIC DNA]</scope>
    <source>
        <strain evidence="7 8">11-3813</strain>
    </source>
</reference>
<dbReference type="AlphaFoldDB" id="A0A1V3WRH1"/>
<dbReference type="Gene3D" id="1.10.10.60">
    <property type="entry name" value="Homeodomain-like"/>
    <property type="match status" value="1"/>
</dbReference>
<evidence type="ECO:0000259" key="6">
    <source>
        <dbReference type="PROSITE" id="PS50977"/>
    </source>
</evidence>
<dbReference type="InterPro" id="IPR041678">
    <property type="entry name" value="TetR_C_16"/>
</dbReference>
<dbReference type="InterPro" id="IPR009057">
    <property type="entry name" value="Homeodomain-like_sf"/>
</dbReference>
<evidence type="ECO:0000256" key="5">
    <source>
        <dbReference type="SAM" id="Phobius"/>
    </source>
</evidence>
<name>A0A1V3WRH1_MYCKA</name>
<dbReference type="PANTHER" id="PTHR30055">
    <property type="entry name" value="HTH-TYPE TRANSCRIPTIONAL REGULATOR RUTR"/>
    <property type="match status" value="1"/>
</dbReference>
<sequence>MAEARRSGRWRTGQQSKQRIIAAARERFMRDGYERATVRAIAGDAGVDVAMVYYFFGNKEGLFTVSALTGPEHPLHQLGTLLDERIDEIGPRLVRHFLEHWDEGAEFEPLLTLWRSAAIQPQARKILHDSLAGPIAERLAAEFGVTDAQLRVELVASHLAELAFARYQLRIEPIASTGVEELVAWLGPTVQRYLTDEARKYPEQTQNPPTRRACGRFCVCWRAQVPVQRGGRFSANATAPSLASLDMKTGPKIFICSANRLSRLQPRDSVMIRLVAATASGPLAVIFSASAIAASSA</sequence>